<dbReference type="EMBL" id="U40588">
    <property type="protein sequence ID" value="AAC55305.1"/>
    <property type="molecule type" value="Genomic_DNA"/>
</dbReference>
<accession>Q96742</accession>
<proteinExistence type="predicted"/>
<sequence>MPSAASGCDRGTHSLRCGGRQLPLPQSIFTCRSLRVYDVWLLYSSSHDRVCIADRTVEENHRSSSSGASEDTVEYPSPVFCFTSIA</sequence>
<name>Q96742_ADEG8</name>
<organism evidence="1">
    <name type="scientific">Avian adenovirus 8 (strain ATCC A-2A)</name>
    <name type="common">FAdV-8</name>
    <name type="synonym">Fowl adenovirus 8</name>
    <dbReference type="NCBI Taxonomy" id="66295"/>
    <lineage>
        <taxon>Viruses</taxon>
        <taxon>Varidnaviria</taxon>
        <taxon>Bamfordvirae</taxon>
        <taxon>Preplasmiviricota</taxon>
        <taxon>Polisuviricotina</taxon>
        <taxon>Pharingeaviricetes</taxon>
        <taxon>Rowavirales</taxon>
        <taxon>Adenoviridae</taxon>
        <taxon>Aviadenovirus</taxon>
        <taxon>Aviadenovirus hepatitidis</taxon>
        <taxon>Fowl aviadenovirus E</taxon>
    </lineage>
</organism>
<reference evidence="1" key="2">
    <citation type="journal article" date="1996" name="J. Virol.">
        <title>A single gene encoding the fiber is responsible for variations in virulence in the fowl adenoviruses.</title>
        <authorList>
            <person name="Pallister J."/>
            <person name="Wright P.J."/>
            <person name="Sheppard M."/>
        </authorList>
    </citation>
    <scope>NUCLEOTIDE SEQUENCE</scope>
</reference>
<protein>
    <submittedName>
        <fullName evidence="1">ORF-3</fullName>
    </submittedName>
</protein>
<reference evidence="1" key="1">
    <citation type="submission" date="1995-11" db="EMBL/GenBank/DDBJ databases">
        <authorList>
            <person name="Pallister J.A."/>
        </authorList>
    </citation>
    <scope>NUCLEOTIDE SEQUENCE</scope>
</reference>
<evidence type="ECO:0000313" key="1">
    <source>
        <dbReference type="EMBL" id="AAC55305.1"/>
    </source>
</evidence>
<organismHost>
    <name type="scientific">Galliformes</name>
    <name type="common">landfowls</name>
    <dbReference type="NCBI Taxonomy" id="8976"/>
</organismHost>